<dbReference type="EMBL" id="JXNZ01000010">
    <property type="protein sequence ID" value="KIQ61108.1"/>
    <property type="molecule type" value="Genomic_DNA"/>
</dbReference>
<proteinExistence type="predicted"/>
<name>A0A0D0PR85_PSEFL</name>
<protein>
    <submittedName>
        <fullName evidence="1">Uncharacterized protein</fullName>
    </submittedName>
</protein>
<evidence type="ECO:0000313" key="2">
    <source>
        <dbReference type="Proteomes" id="UP000032101"/>
    </source>
</evidence>
<comment type="caution">
    <text evidence="1">The sequence shown here is derived from an EMBL/GenBank/DDBJ whole genome shotgun (WGS) entry which is preliminary data.</text>
</comment>
<organism evidence="1 2">
    <name type="scientific">Pseudomonas fluorescens</name>
    <dbReference type="NCBI Taxonomy" id="294"/>
    <lineage>
        <taxon>Bacteria</taxon>
        <taxon>Pseudomonadati</taxon>
        <taxon>Pseudomonadota</taxon>
        <taxon>Gammaproteobacteria</taxon>
        <taxon>Pseudomonadales</taxon>
        <taxon>Pseudomonadaceae</taxon>
        <taxon>Pseudomonas</taxon>
    </lineage>
</organism>
<evidence type="ECO:0000313" key="1">
    <source>
        <dbReference type="EMBL" id="KIQ61108.1"/>
    </source>
</evidence>
<sequence length="59" mass="6769">MSVTAIRSNFGLFGSVLKIPQYFEDLSEAGACCFEIRLYFRAVKPMFRCFLNRSFDGAF</sequence>
<accession>A0A0D0PR85</accession>
<dbReference type="Proteomes" id="UP000032101">
    <property type="component" value="Unassembled WGS sequence"/>
</dbReference>
<reference evidence="1 2" key="1">
    <citation type="submission" date="2015-01" db="EMBL/GenBank/DDBJ databases">
        <title>Draft Genome Sequence of the Biocontrol and Plant Growth-Promoting Rhizobacteria (PGPR) Pseudomonas fluorescens UM270.</title>
        <authorList>
            <person name="Hernandez-Salmeron J.E."/>
            <person name="Santoyo G."/>
            <person name="Moreno-Hagelsieb G."/>
            <person name="Hernandez-Leon R."/>
        </authorList>
    </citation>
    <scope>NUCLEOTIDE SEQUENCE [LARGE SCALE GENOMIC DNA]</scope>
    <source>
        <strain evidence="1 2">UM270</strain>
    </source>
</reference>
<dbReference type="AlphaFoldDB" id="A0A0D0PR85"/>
<dbReference type="PATRIC" id="fig|294.124.peg.388"/>
<gene>
    <name evidence="1" type="ORF">RL74_01905</name>
</gene>